<organism evidence="2 3">
    <name type="scientific">Oricola thermophila</name>
    <dbReference type="NCBI Taxonomy" id="2742145"/>
    <lineage>
        <taxon>Bacteria</taxon>
        <taxon>Pseudomonadati</taxon>
        <taxon>Pseudomonadota</taxon>
        <taxon>Alphaproteobacteria</taxon>
        <taxon>Hyphomicrobiales</taxon>
        <taxon>Ahrensiaceae</taxon>
        <taxon>Oricola</taxon>
    </lineage>
</organism>
<feature type="domain" description="N-acetyltransferase" evidence="1">
    <location>
        <begin position="2"/>
        <end position="153"/>
    </location>
</feature>
<dbReference type="AlphaFoldDB" id="A0A6N1VAE8"/>
<proteinExistence type="predicted"/>
<dbReference type="GO" id="GO:0016747">
    <property type="term" value="F:acyltransferase activity, transferring groups other than amino-acyl groups"/>
    <property type="evidence" value="ECO:0007669"/>
    <property type="project" value="InterPro"/>
</dbReference>
<dbReference type="PROSITE" id="PS51186">
    <property type="entry name" value="GNAT"/>
    <property type="match status" value="1"/>
</dbReference>
<protein>
    <submittedName>
        <fullName evidence="2">GNAT family N-acetyltransferase</fullName>
    </submittedName>
</protein>
<keyword evidence="3" id="KW-1185">Reference proteome</keyword>
<gene>
    <name evidence="2" type="ORF">HTY61_03070</name>
</gene>
<dbReference type="Proteomes" id="UP000509367">
    <property type="component" value="Chromosome"/>
</dbReference>
<evidence type="ECO:0000313" key="2">
    <source>
        <dbReference type="EMBL" id="QKV17523.1"/>
    </source>
</evidence>
<evidence type="ECO:0000259" key="1">
    <source>
        <dbReference type="PROSITE" id="PS51186"/>
    </source>
</evidence>
<dbReference type="InterPro" id="IPR000182">
    <property type="entry name" value="GNAT_dom"/>
</dbReference>
<evidence type="ECO:0000313" key="3">
    <source>
        <dbReference type="Proteomes" id="UP000509367"/>
    </source>
</evidence>
<reference evidence="2 3" key="1">
    <citation type="submission" date="2020-06" db="EMBL/GenBank/DDBJ databases">
        <title>Oricola thermophila sp. nov. isolated from a tidal sediments.</title>
        <authorList>
            <person name="Kwon K.K."/>
            <person name="Yang S.-H."/>
            <person name="Park M.-J."/>
        </authorList>
    </citation>
    <scope>NUCLEOTIDE SEQUENCE [LARGE SCALE GENOMIC DNA]</scope>
    <source>
        <strain evidence="2 3">MEBiC13590</strain>
    </source>
</reference>
<accession>A0A6N1VAE8</accession>
<dbReference type="RefSeq" id="WP_175275420.1">
    <property type="nucleotide sequence ID" value="NZ_CP054836.1"/>
</dbReference>
<dbReference type="Gene3D" id="3.40.630.30">
    <property type="match status" value="1"/>
</dbReference>
<dbReference type="Pfam" id="PF00583">
    <property type="entry name" value="Acetyltransf_1"/>
    <property type="match status" value="1"/>
</dbReference>
<keyword evidence="2" id="KW-0808">Transferase</keyword>
<dbReference type="EMBL" id="CP054836">
    <property type="protein sequence ID" value="QKV17523.1"/>
    <property type="molecule type" value="Genomic_DNA"/>
</dbReference>
<dbReference type="CDD" id="cd04301">
    <property type="entry name" value="NAT_SF"/>
    <property type="match status" value="1"/>
</dbReference>
<dbReference type="KEGG" id="orm:HTY61_03070"/>
<sequence length="189" mass="21023">MLSIRKLTKKENPLLEEHLLRVGGEDRVMRFMGGVNDDFIRAHCSLVGGPSSVVIGCFVDGTLRGASELWFEDDGDRRCELALSVEHDFQGQGIGTELLRRSLVLARNRNAKSIYIACLPENRKMRHLLRKFGRIVTRLDSGTLEAELALPARSHLSLWQEFAGDGIGMMDALVERITHTGASEHRAAA</sequence>
<dbReference type="SUPFAM" id="SSF55729">
    <property type="entry name" value="Acyl-CoA N-acyltransferases (Nat)"/>
    <property type="match status" value="1"/>
</dbReference>
<name>A0A6N1VAE8_9HYPH</name>
<dbReference type="InterPro" id="IPR016181">
    <property type="entry name" value="Acyl_CoA_acyltransferase"/>
</dbReference>